<sequence length="187" mass="20227">MKKTVLAATTLFVAALSLTACTDGKNSFPMPAPDAETSPRPAPATTVPAEINTPFKVAQYEGDDVTMTVREITVGQECRYGTLGEEYGPDIDTNSQVLLQVWAEVEATTVKQDFPEYILAIPKTLDADGFTTNAWSANRCKDPTDNYGQWFDATAQGTKTRRYGAFAIPKGSTQLKLESGTFTLPAS</sequence>
<feature type="chain" id="PRO_5004874335" description="Secreted protein" evidence="1">
    <location>
        <begin position="23"/>
        <end position="187"/>
    </location>
</feature>
<dbReference type="EMBL" id="CP004353">
    <property type="protein sequence ID" value="AHI22154.1"/>
    <property type="molecule type" value="Genomic_DNA"/>
</dbReference>
<gene>
    <name evidence="2" type="ORF">B843_03815</name>
</gene>
<dbReference type="AlphaFoldDB" id="W5XZL6"/>
<name>W5XZL6_9CORY</name>
<dbReference type="PROSITE" id="PS51257">
    <property type="entry name" value="PROKAR_LIPOPROTEIN"/>
    <property type="match status" value="1"/>
</dbReference>
<dbReference type="RefSeq" id="WP_025252197.1">
    <property type="nucleotide sequence ID" value="NZ_CP004353.1"/>
</dbReference>
<evidence type="ECO:0000256" key="1">
    <source>
        <dbReference type="SAM" id="SignalP"/>
    </source>
</evidence>
<dbReference type="eggNOG" id="ENOG5031QGH">
    <property type="taxonomic scope" value="Bacteria"/>
</dbReference>
<reference evidence="2 3" key="1">
    <citation type="submission" date="2013-02" db="EMBL/GenBank/DDBJ databases">
        <title>The complete genome sequence of Corynebacterium vitaeruminis DSM 20294.</title>
        <authorList>
            <person name="Ruckert C."/>
            <person name="Albersmeier A."/>
            <person name="Kalinowski J."/>
        </authorList>
    </citation>
    <scope>NUCLEOTIDE SEQUENCE [LARGE SCALE GENOMIC DNA]</scope>
    <source>
        <strain evidence="3">ATCC 10234</strain>
    </source>
</reference>
<dbReference type="STRING" id="1224164.B843_03815"/>
<dbReference type="HOGENOM" id="CLU_1445412_0_0_11"/>
<organism evidence="2 3">
    <name type="scientific">Corynebacterium vitaeruminis DSM 20294</name>
    <dbReference type="NCBI Taxonomy" id="1224164"/>
    <lineage>
        <taxon>Bacteria</taxon>
        <taxon>Bacillati</taxon>
        <taxon>Actinomycetota</taxon>
        <taxon>Actinomycetes</taxon>
        <taxon>Mycobacteriales</taxon>
        <taxon>Corynebacteriaceae</taxon>
        <taxon>Corynebacterium</taxon>
    </lineage>
</organism>
<dbReference type="KEGG" id="cvt:B843_03815"/>
<keyword evidence="1" id="KW-0732">Signal</keyword>
<proteinExistence type="predicted"/>
<dbReference type="PATRIC" id="fig|1224164.3.peg.753"/>
<evidence type="ECO:0000313" key="3">
    <source>
        <dbReference type="Proteomes" id="UP000019222"/>
    </source>
</evidence>
<accession>W5XZL6</accession>
<dbReference type="Proteomes" id="UP000019222">
    <property type="component" value="Chromosome"/>
</dbReference>
<feature type="signal peptide" evidence="1">
    <location>
        <begin position="1"/>
        <end position="22"/>
    </location>
</feature>
<keyword evidence="3" id="KW-1185">Reference proteome</keyword>
<evidence type="ECO:0008006" key="4">
    <source>
        <dbReference type="Google" id="ProtNLM"/>
    </source>
</evidence>
<protein>
    <recommendedName>
        <fullName evidence="4">Secreted protein</fullName>
    </recommendedName>
</protein>
<evidence type="ECO:0000313" key="2">
    <source>
        <dbReference type="EMBL" id="AHI22154.1"/>
    </source>
</evidence>